<gene>
    <name evidence="2" type="ORF">CFter6_0079</name>
</gene>
<reference evidence="2 3" key="1">
    <citation type="submission" date="2015-11" db="EMBL/GenBank/DDBJ databases">
        <title>Exploring the genomic traits of fungus-feeding bacterial genus Collimonas.</title>
        <authorList>
            <person name="Song C."/>
            <person name="Schmidt R."/>
            <person name="de Jager V."/>
            <person name="Krzyzanowska D."/>
            <person name="Jongedijk E."/>
            <person name="Cankar K."/>
            <person name="Beekwilder J."/>
            <person name="van Veen A."/>
            <person name="de Boer W."/>
            <person name="van Veen J.A."/>
            <person name="Garbeva P."/>
        </authorList>
    </citation>
    <scope>NUCLEOTIDE SEQUENCE [LARGE SCALE GENOMIC DNA]</scope>
    <source>
        <strain evidence="2 3">Ter6</strain>
    </source>
</reference>
<evidence type="ECO:0000256" key="1">
    <source>
        <dbReference type="SAM" id="MobiDB-lite"/>
    </source>
</evidence>
<dbReference type="EMBL" id="CP013232">
    <property type="protein sequence ID" value="AMO92810.1"/>
    <property type="molecule type" value="Genomic_DNA"/>
</dbReference>
<organism evidence="2">
    <name type="scientific">Collimonas fungivorans</name>
    <dbReference type="NCBI Taxonomy" id="158899"/>
    <lineage>
        <taxon>Bacteria</taxon>
        <taxon>Pseudomonadati</taxon>
        <taxon>Pseudomonadota</taxon>
        <taxon>Betaproteobacteria</taxon>
        <taxon>Burkholderiales</taxon>
        <taxon>Oxalobacteraceae</taxon>
        <taxon>Collimonas</taxon>
    </lineage>
</organism>
<sequence>MRKLAGVFAFAGLALSGPQQTHRHDKWRRTRGARSSA</sequence>
<feature type="compositionally biased region" description="Basic residues" evidence="1">
    <location>
        <begin position="21"/>
        <end position="37"/>
    </location>
</feature>
<evidence type="ECO:0000313" key="2">
    <source>
        <dbReference type="EMBL" id="AMO92810.1"/>
    </source>
</evidence>
<protein>
    <submittedName>
        <fullName evidence="2">Uncharacterized protein</fullName>
    </submittedName>
</protein>
<evidence type="ECO:0000313" key="3">
    <source>
        <dbReference type="Proteomes" id="UP000072421"/>
    </source>
</evidence>
<dbReference type="AlphaFoldDB" id="A0A127P4N4"/>
<name>A0A127P4N4_9BURK</name>
<accession>A0A127P4N4</accession>
<dbReference type="Proteomes" id="UP000072421">
    <property type="component" value="Chromosome"/>
</dbReference>
<proteinExistence type="predicted"/>
<feature type="region of interest" description="Disordered" evidence="1">
    <location>
        <begin position="15"/>
        <end position="37"/>
    </location>
</feature>